<comment type="caution">
    <text evidence="2">The sequence shown here is derived from an EMBL/GenBank/DDBJ whole genome shotgun (WGS) entry which is preliminary data.</text>
</comment>
<evidence type="ECO:0000256" key="1">
    <source>
        <dbReference type="SAM" id="MobiDB-lite"/>
    </source>
</evidence>
<proteinExistence type="predicted"/>
<feature type="region of interest" description="Disordered" evidence="1">
    <location>
        <begin position="56"/>
        <end position="81"/>
    </location>
</feature>
<keyword evidence="3" id="KW-1185">Reference proteome</keyword>
<sequence length="145" mass="16780">MAHYDREPPRTTAQDTDHSWSPNDEITEDDIEETFQQCPHCGTYIVRCNGAHSCIPAEYQPHSDESERRRRIEASPFPADDSVLILDQPTSRAYAYHEPNNEDKPLCWPHTDDSFVTLSRAAAHDQLQALCQRCERIRQKREADQ</sequence>
<evidence type="ECO:0000313" key="3">
    <source>
        <dbReference type="Proteomes" id="UP001501729"/>
    </source>
</evidence>
<protein>
    <submittedName>
        <fullName evidence="2">Uncharacterized protein</fullName>
    </submittedName>
</protein>
<dbReference type="GeneID" id="68617351"/>
<organism evidence="2 3">
    <name type="scientific">Haladaptatus pallidirubidus</name>
    <dbReference type="NCBI Taxonomy" id="1008152"/>
    <lineage>
        <taxon>Archaea</taxon>
        <taxon>Methanobacteriati</taxon>
        <taxon>Methanobacteriota</taxon>
        <taxon>Stenosarchaea group</taxon>
        <taxon>Halobacteria</taxon>
        <taxon>Halobacteriales</taxon>
        <taxon>Haladaptataceae</taxon>
        <taxon>Haladaptatus</taxon>
    </lineage>
</organism>
<feature type="compositionally biased region" description="Basic and acidic residues" evidence="1">
    <location>
        <begin position="61"/>
        <end position="73"/>
    </location>
</feature>
<name>A0AAV3US32_9EURY</name>
<dbReference type="AlphaFoldDB" id="A0AAV3US32"/>
<evidence type="ECO:0000313" key="2">
    <source>
        <dbReference type="EMBL" id="GAA5065956.1"/>
    </source>
</evidence>
<feature type="compositionally biased region" description="Polar residues" evidence="1">
    <location>
        <begin position="11"/>
        <end position="22"/>
    </location>
</feature>
<dbReference type="EMBL" id="BAABKX010000030">
    <property type="protein sequence ID" value="GAA5065956.1"/>
    <property type="molecule type" value="Genomic_DNA"/>
</dbReference>
<accession>A0AAV3US32</accession>
<dbReference type="RefSeq" id="WP_227779192.1">
    <property type="nucleotide sequence ID" value="NZ_BAABKX010000030.1"/>
</dbReference>
<feature type="region of interest" description="Disordered" evidence="1">
    <location>
        <begin position="1"/>
        <end position="27"/>
    </location>
</feature>
<gene>
    <name evidence="2" type="ORF">GCM10025751_57410</name>
</gene>
<dbReference type="Proteomes" id="UP001501729">
    <property type="component" value="Unassembled WGS sequence"/>
</dbReference>
<reference evidence="2 3" key="1">
    <citation type="journal article" date="2019" name="Int. J. Syst. Evol. Microbiol.">
        <title>The Global Catalogue of Microorganisms (GCM) 10K type strain sequencing project: providing services to taxonomists for standard genome sequencing and annotation.</title>
        <authorList>
            <consortium name="The Broad Institute Genomics Platform"/>
            <consortium name="The Broad Institute Genome Sequencing Center for Infectious Disease"/>
            <person name="Wu L."/>
            <person name="Ma J."/>
        </authorList>
    </citation>
    <scope>NUCLEOTIDE SEQUENCE [LARGE SCALE GENOMIC DNA]</scope>
    <source>
        <strain evidence="2 3">JCM 17504</strain>
    </source>
</reference>